<dbReference type="PANTHER" id="PTHR32322">
    <property type="entry name" value="INNER MEMBRANE TRANSPORTER"/>
    <property type="match status" value="1"/>
</dbReference>
<comment type="similarity">
    <text evidence="2">Belongs to the EamA transporter family.</text>
</comment>
<feature type="domain" description="EamA" evidence="7">
    <location>
        <begin position="16"/>
        <end position="146"/>
    </location>
</feature>
<feature type="transmembrane region" description="Helical" evidence="6">
    <location>
        <begin position="74"/>
        <end position="95"/>
    </location>
</feature>
<gene>
    <name evidence="8" type="ORF">RGD00_03175</name>
</gene>
<evidence type="ECO:0000256" key="2">
    <source>
        <dbReference type="ARBA" id="ARBA00007362"/>
    </source>
</evidence>
<feature type="transmembrane region" description="Helical" evidence="6">
    <location>
        <begin position="278"/>
        <end position="295"/>
    </location>
</feature>
<evidence type="ECO:0000259" key="7">
    <source>
        <dbReference type="Pfam" id="PF00892"/>
    </source>
</evidence>
<feature type="transmembrane region" description="Helical" evidence="6">
    <location>
        <begin position="227"/>
        <end position="246"/>
    </location>
</feature>
<feature type="transmembrane region" description="Helical" evidence="6">
    <location>
        <begin position="130"/>
        <end position="147"/>
    </location>
</feature>
<name>A0ABU1F408_9RHOB</name>
<proteinExistence type="inferred from homology"/>
<dbReference type="SUPFAM" id="SSF103481">
    <property type="entry name" value="Multidrug resistance efflux transporter EmrE"/>
    <property type="match status" value="2"/>
</dbReference>
<keyword evidence="3 6" id="KW-0812">Transmembrane</keyword>
<evidence type="ECO:0000313" key="9">
    <source>
        <dbReference type="Proteomes" id="UP001247754"/>
    </source>
</evidence>
<feature type="transmembrane region" description="Helical" evidence="6">
    <location>
        <begin position="253"/>
        <end position="272"/>
    </location>
</feature>
<comment type="caution">
    <text evidence="8">The sequence shown here is derived from an EMBL/GenBank/DDBJ whole genome shotgun (WGS) entry which is preliminary data.</text>
</comment>
<organism evidence="8 9">
    <name type="scientific">Ruixingdingia sedimenti</name>
    <dbReference type="NCBI Taxonomy" id="3073604"/>
    <lineage>
        <taxon>Bacteria</taxon>
        <taxon>Pseudomonadati</taxon>
        <taxon>Pseudomonadota</taxon>
        <taxon>Alphaproteobacteria</taxon>
        <taxon>Rhodobacterales</taxon>
        <taxon>Paracoccaceae</taxon>
        <taxon>Ruixingdingia</taxon>
    </lineage>
</organism>
<feature type="transmembrane region" description="Helical" evidence="6">
    <location>
        <begin position="101"/>
        <end position="123"/>
    </location>
</feature>
<dbReference type="Proteomes" id="UP001247754">
    <property type="component" value="Unassembled WGS sequence"/>
</dbReference>
<dbReference type="PANTHER" id="PTHR32322:SF2">
    <property type="entry name" value="EAMA DOMAIN-CONTAINING PROTEIN"/>
    <property type="match status" value="1"/>
</dbReference>
<feature type="transmembrane region" description="Helical" evidence="6">
    <location>
        <begin position="159"/>
        <end position="181"/>
    </location>
</feature>
<evidence type="ECO:0000313" key="8">
    <source>
        <dbReference type="EMBL" id="MDR5651592.1"/>
    </source>
</evidence>
<dbReference type="RefSeq" id="WP_310455809.1">
    <property type="nucleotide sequence ID" value="NZ_JAVKPH010000002.1"/>
</dbReference>
<dbReference type="Pfam" id="PF00892">
    <property type="entry name" value="EamA"/>
    <property type="match status" value="2"/>
</dbReference>
<comment type="subcellular location">
    <subcellularLocation>
        <location evidence="1">Membrane</location>
        <topology evidence="1">Multi-pass membrane protein</topology>
    </subcellularLocation>
</comment>
<accession>A0ABU1F408</accession>
<reference evidence="8 9" key="1">
    <citation type="submission" date="2023-09" db="EMBL/GenBank/DDBJ databases">
        <title>Xinfangfangia sedmenti sp. nov., isolated the sedment.</title>
        <authorList>
            <person name="Xu L."/>
        </authorList>
    </citation>
    <scope>NUCLEOTIDE SEQUENCE [LARGE SCALE GENOMIC DNA]</scope>
    <source>
        <strain evidence="8 9">LG-4</strain>
    </source>
</reference>
<evidence type="ECO:0000256" key="3">
    <source>
        <dbReference type="ARBA" id="ARBA00022692"/>
    </source>
</evidence>
<evidence type="ECO:0000256" key="1">
    <source>
        <dbReference type="ARBA" id="ARBA00004141"/>
    </source>
</evidence>
<keyword evidence="9" id="KW-1185">Reference proteome</keyword>
<feature type="transmembrane region" description="Helical" evidence="6">
    <location>
        <begin position="44"/>
        <end position="62"/>
    </location>
</feature>
<sequence length="299" mass="30706">MTDQAMRGTALRDGAMLLLAAAIFGGIFPVNRLAAEAAWPPMSFVLLQAAIAGVAVLAVVLATGQRMAVSRAHLLAYVVIGGLVLGLPSIVLVRAAEHLDASVLTLVLCLSPILTLLIGAAAARVAPDRMTLLGMLLGVAGIALIATPDTGVLGGATMGWFLIALSAPVMFALANNCAAWLRPPAAPSAVMAAGTLLGGAAVALVVTLVSGAALLPPDLGGGRLLPLVLATLIQGVFYYLFFWLINQLGPARFSVFNYIAVAAGIIWSMLVFGEKPAALFWVATALMLVGMHLALRPRG</sequence>
<feature type="domain" description="EamA" evidence="7">
    <location>
        <begin position="160"/>
        <end position="294"/>
    </location>
</feature>
<dbReference type="InterPro" id="IPR037185">
    <property type="entry name" value="EmrE-like"/>
</dbReference>
<dbReference type="InterPro" id="IPR050638">
    <property type="entry name" value="AA-Vitamin_Transporters"/>
</dbReference>
<evidence type="ECO:0000256" key="5">
    <source>
        <dbReference type="ARBA" id="ARBA00023136"/>
    </source>
</evidence>
<dbReference type="InterPro" id="IPR000620">
    <property type="entry name" value="EamA_dom"/>
</dbReference>
<evidence type="ECO:0000256" key="4">
    <source>
        <dbReference type="ARBA" id="ARBA00022989"/>
    </source>
</evidence>
<feature type="transmembrane region" description="Helical" evidence="6">
    <location>
        <begin position="193"/>
        <end position="215"/>
    </location>
</feature>
<dbReference type="EMBL" id="JAVKPH010000002">
    <property type="protein sequence ID" value="MDR5651592.1"/>
    <property type="molecule type" value="Genomic_DNA"/>
</dbReference>
<keyword evidence="5 6" id="KW-0472">Membrane</keyword>
<protein>
    <submittedName>
        <fullName evidence="8">DMT family transporter</fullName>
    </submittedName>
</protein>
<evidence type="ECO:0000256" key="6">
    <source>
        <dbReference type="SAM" id="Phobius"/>
    </source>
</evidence>
<keyword evidence="4 6" id="KW-1133">Transmembrane helix</keyword>